<reference evidence="1" key="1">
    <citation type="submission" date="2021-01" db="EMBL/GenBank/DDBJ databases">
        <authorList>
            <person name="Li R."/>
            <person name="Bekaert M."/>
        </authorList>
    </citation>
    <scope>NUCLEOTIDE SEQUENCE</scope>
    <source>
        <strain evidence="1">Farmed</strain>
    </source>
</reference>
<evidence type="ECO:0000313" key="1">
    <source>
        <dbReference type="EMBL" id="CAE1312253.1"/>
    </source>
</evidence>
<gene>
    <name evidence="1" type="ORF">SPHA_63514</name>
</gene>
<proteinExistence type="predicted"/>
<evidence type="ECO:0000313" key="2">
    <source>
        <dbReference type="Proteomes" id="UP000597762"/>
    </source>
</evidence>
<keyword evidence="2" id="KW-1185">Reference proteome</keyword>
<comment type="caution">
    <text evidence="1">The sequence shown here is derived from an EMBL/GenBank/DDBJ whole genome shotgun (WGS) entry which is preliminary data.</text>
</comment>
<name>A0A812DZK5_ACAPH</name>
<sequence>MSRRHAEDVESTALYYIRPAEDVEFTALKSRRNLRTLKPQLACPVDTLRALNPQLSHPVDTLRTLNPQLSHPVDPLRRLNPQLSIPVEKLKTLNPRLSRPVDTLRTLITQLSNLVDTPRTLNPQLLRAVDSTFSACLRNCGYIIRNEVTELESFGPQEVTGLERYRSIVLHSSKFLRAKALKFRNLIADYVATALNAPYTPLMTIRQQLSGSVGSLSSMLSHFSCPLHSLKIIVLQFSSAIASLGSIEP</sequence>
<organism evidence="1 2">
    <name type="scientific">Acanthosepion pharaonis</name>
    <name type="common">Pharaoh cuttlefish</name>
    <name type="synonym">Sepia pharaonis</name>
    <dbReference type="NCBI Taxonomy" id="158019"/>
    <lineage>
        <taxon>Eukaryota</taxon>
        <taxon>Metazoa</taxon>
        <taxon>Spiralia</taxon>
        <taxon>Lophotrochozoa</taxon>
        <taxon>Mollusca</taxon>
        <taxon>Cephalopoda</taxon>
        <taxon>Coleoidea</taxon>
        <taxon>Decapodiformes</taxon>
        <taxon>Sepiida</taxon>
        <taxon>Sepiina</taxon>
        <taxon>Sepiidae</taxon>
        <taxon>Acanthosepion</taxon>
    </lineage>
</organism>
<dbReference type="EMBL" id="CAHIKZ030004549">
    <property type="protein sequence ID" value="CAE1312253.1"/>
    <property type="molecule type" value="Genomic_DNA"/>
</dbReference>
<dbReference type="AlphaFoldDB" id="A0A812DZK5"/>
<protein>
    <submittedName>
        <fullName evidence="1">Uncharacterized protein</fullName>
    </submittedName>
</protein>
<dbReference type="Proteomes" id="UP000597762">
    <property type="component" value="Unassembled WGS sequence"/>
</dbReference>
<accession>A0A812DZK5</accession>